<comment type="catalytic activity">
    <reaction evidence="1">
        <text>alpha-D-glucose 6-phosphate = beta-D-glucose 6-phosphate</text>
        <dbReference type="Rhea" id="RHEA:16249"/>
        <dbReference type="ChEBI" id="CHEBI:58225"/>
        <dbReference type="ChEBI" id="CHEBI:58247"/>
        <dbReference type="EC" id="5.1.3.15"/>
    </reaction>
</comment>
<dbReference type="InterPro" id="IPR011013">
    <property type="entry name" value="Gal_mutarotase_sf_dom"/>
</dbReference>
<dbReference type="Gene3D" id="2.70.98.10">
    <property type="match status" value="1"/>
</dbReference>
<reference evidence="6 7" key="1">
    <citation type="submission" date="2016-09" db="EMBL/GenBank/DDBJ databases">
        <authorList>
            <person name="Capua I."/>
            <person name="De Benedictis P."/>
            <person name="Joannis T."/>
            <person name="Lombin L.H."/>
            <person name="Cattoli G."/>
        </authorList>
    </citation>
    <scope>NUCLEOTIDE SEQUENCE [LARGE SCALE GENOMIC DNA]</scope>
    <source>
        <strain evidence="6 7">ANC 4671</strain>
    </source>
</reference>
<dbReference type="GO" id="GO:0005975">
    <property type="term" value="P:carbohydrate metabolic process"/>
    <property type="evidence" value="ECO:0007669"/>
    <property type="project" value="InterPro"/>
</dbReference>
<evidence type="ECO:0000256" key="4">
    <source>
        <dbReference type="PIRNR" id="PIRNR016020"/>
    </source>
</evidence>
<evidence type="ECO:0000256" key="1">
    <source>
        <dbReference type="ARBA" id="ARBA00001096"/>
    </source>
</evidence>
<dbReference type="CDD" id="cd09020">
    <property type="entry name" value="D-hex-6-P-epi_like"/>
    <property type="match status" value="1"/>
</dbReference>
<dbReference type="GO" id="GO:0030246">
    <property type="term" value="F:carbohydrate binding"/>
    <property type="evidence" value="ECO:0007669"/>
    <property type="project" value="UniProtKB-UniRule"/>
</dbReference>
<dbReference type="InterPro" id="IPR025532">
    <property type="entry name" value="G6P_1-epimerase"/>
</dbReference>
<dbReference type="Pfam" id="PF01263">
    <property type="entry name" value="Aldose_epim"/>
    <property type="match status" value="1"/>
</dbReference>
<proteinExistence type="inferred from homology"/>
<dbReference type="STRING" id="1262585.BJI46_01140"/>
<accession>A0A1E7RFK8</accession>
<keyword evidence="7" id="KW-1185">Reference proteome</keyword>
<dbReference type="PANTHER" id="PTHR11122">
    <property type="entry name" value="APOSPORY-ASSOCIATED PROTEIN C-RELATED"/>
    <property type="match status" value="1"/>
</dbReference>
<keyword evidence="3 4" id="KW-0413">Isomerase</keyword>
<dbReference type="EMBL" id="MKKK01000001">
    <property type="protein sequence ID" value="OEY98154.1"/>
    <property type="molecule type" value="Genomic_DNA"/>
</dbReference>
<dbReference type="PANTHER" id="PTHR11122:SF13">
    <property type="entry name" value="GLUCOSE-6-PHOSPHATE 1-EPIMERASE"/>
    <property type="match status" value="1"/>
</dbReference>
<gene>
    <name evidence="6" type="ORF">BJI46_01140</name>
</gene>
<organism evidence="6 7">
    <name type="scientific">Acinetobacter qingfengensis</name>
    <dbReference type="NCBI Taxonomy" id="1262585"/>
    <lineage>
        <taxon>Bacteria</taxon>
        <taxon>Pseudomonadati</taxon>
        <taxon>Pseudomonadota</taxon>
        <taxon>Gammaproteobacteria</taxon>
        <taxon>Moraxellales</taxon>
        <taxon>Moraxellaceae</taxon>
        <taxon>Acinetobacter</taxon>
    </lineage>
</organism>
<dbReference type="GO" id="GO:0047938">
    <property type="term" value="F:glucose-6-phosphate 1-epimerase activity"/>
    <property type="evidence" value="ECO:0007669"/>
    <property type="project" value="UniProtKB-UniRule"/>
</dbReference>
<evidence type="ECO:0000256" key="3">
    <source>
        <dbReference type="ARBA" id="ARBA00023235"/>
    </source>
</evidence>
<evidence type="ECO:0000256" key="2">
    <source>
        <dbReference type="ARBA" id="ARBA00005866"/>
    </source>
</evidence>
<comment type="caution">
    <text evidence="6">The sequence shown here is derived from an EMBL/GenBank/DDBJ whole genome shotgun (WGS) entry which is preliminary data.</text>
</comment>
<dbReference type="SUPFAM" id="SSF74650">
    <property type="entry name" value="Galactose mutarotase-like"/>
    <property type="match status" value="1"/>
</dbReference>
<name>A0A1E7RFK8_9GAMM</name>
<dbReference type="AlphaFoldDB" id="A0A1E7RFK8"/>
<feature type="active site" evidence="5">
    <location>
        <position position="169"/>
    </location>
</feature>
<dbReference type="PIRSF" id="PIRSF016020">
    <property type="entry name" value="PHexose_mutarotase"/>
    <property type="match status" value="1"/>
</dbReference>
<dbReference type="Proteomes" id="UP000185895">
    <property type="component" value="Unassembled WGS sequence"/>
</dbReference>
<comment type="similarity">
    <text evidence="2 4">Belongs to the glucose-6-phosphate 1-epimerase family.</text>
</comment>
<dbReference type="EC" id="5.1.3.15" evidence="4"/>
<evidence type="ECO:0000313" key="6">
    <source>
        <dbReference type="EMBL" id="OEY98154.1"/>
    </source>
</evidence>
<dbReference type="RefSeq" id="WP_070068533.1">
    <property type="nucleotide sequence ID" value="NZ_MKKK01000001.1"/>
</dbReference>
<evidence type="ECO:0000256" key="5">
    <source>
        <dbReference type="PIRSR" id="PIRSR016020-1"/>
    </source>
</evidence>
<dbReference type="InterPro" id="IPR008183">
    <property type="entry name" value="Aldose_1/G6P_1-epimerase"/>
</dbReference>
<evidence type="ECO:0000313" key="7">
    <source>
        <dbReference type="Proteomes" id="UP000185895"/>
    </source>
</evidence>
<dbReference type="InterPro" id="IPR014718">
    <property type="entry name" value="GH-type_carb-bd"/>
</dbReference>
<feature type="active site" evidence="5">
    <location>
        <position position="271"/>
    </location>
</feature>
<protein>
    <recommendedName>
        <fullName evidence="4">Putative glucose-6-phosphate 1-epimerase</fullName>
        <ecNumber evidence="4">5.1.3.15</ecNumber>
    </recommendedName>
</protein>
<sequence length="299" mass="34680">MSNLPGIHLQQVNSHGETAFDLINVDNAFCQAQIACQGAQVLYYRQKNPQLKSRTELLWLSEKNQFNGQKAIRGGIPLCFPWFGAHPQQKSYPAHGFARNLIWHLQQITFDEQTGHTLQFILKDDAYTRQYWDYAFELQMTIFCGTTLEIALEVKNLDQKPFDFTFAWHSYFSITHIQNIQISGFEHTQFIDQLLPETKFFQENHVINISQETDRIYPVACGQYQILDQDTVITIDSLQAKSSVVWNPWIEKTKRLNDVAEDAWQKFVCVECGQIGQPIILPVGQSQTFYLTLTRKNHQ</sequence>